<dbReference type="OrthoDB" id="10383555at2759"/>
<accession>A0A3D8QKU5</accession>
<evidence type="ECO:0000256" key="1">
    <source>
        <dbReference type="SAM" id="MobiDB-lite"/>
    </source>
</evidence>
<dbReference type="AlphaFoldDB" id="A0A3D8QKU5"/>
<dbReference type="Proteomes" id="UP000256645">
    <property type="component" value="Unassembled WGS sequence"/>
</dbReference>
<proteinExistence type="predicted"/>
<reference evidence="2 3" key="1">
    <citation type="journal article" date="2018" name="IMA Fungus">
        <title>IMA Genome-F 9: Draft genome sequence of Annulohypoxylon stygium, Aspergillus mulundensis, Berkeleyomyces basicola (syn. Thielaviopsis basicola), Ceratocystis smalleyi, two Cercospora beticola strains, Coleophoma cylindrospora, Fusarium fracticaudum, Phialophora cf. hyalina, and Morchella septimelata.</title>
        <authorList>
            <person name="Wingfield B.D."/>
            <person name="Bills G.F."/>
            <person name="Dong Y."/>
            <person name="Huang W."/>
            <person name="Nel W.J."/>
            <person name="Swalarsk-Parry B.S."/>
            <person name="Vaghefi N."/>
            <person name="Wilken P.M."/>
            <person name="An Z."/>
            <person name="de Beer Z.W."/>
            <person name="De Vos L."/>
            <person name="Chen L."/>
            <person name="Duong T.A."/>
            <person name="Gao Y."/>
            <person name="Hammerbacher A."/>
            <person name="Kikkert J.R."/>
            <person name="Li Y."/>
            <person name="Li H."/>
            <person name="Li K."/>
            <person name="Li Q."/>
            <person name="Liu X."/>
            <person name="Ma X."/>
            <person name="Naidoo K."/>
            <person name="Pethybridge S.J."/>
            <person name="Sun J."/>
            <person name="Steenkamp E.T."/>
            <person name="van der Nest M.A."/>
            <person name="van Wyk S."/>
            <person name="Wingfield M.J."/>
            <person name="Xiong C."/>
            <person name="Yue Q."/>
            <person name="Zhang X."/>
        </authorList>
    </citation>
    <scope>NUCLEOTIDE SEQUENCE [LARGE SCALE GENOMIC DNA]</scope>
    <source>
        <strain evidence="2 3">BP6252</strain>
    </source>
</reference>
<gene>
    <name evidence="2" type="ORF">BP6252_11497</name>
</gene>
<organism evidence="2 3">
    <name type="scientific">Coleophoma cylindrospora</name>
    <dbReference type="NCBI Taxonomy" id="1849047"/>
    <lineage>
        <taxon>Eukaryota</taxon>
        <taxon>Fungi</taxon>
        <taxon>Dikarya</taxon>
        <taxon>Ascomycota</taxon>
        <taxon>Pezizomycotina</taxon>
        <taxon>Leotiomycetes</taxon>
        <taxon>Helotiales</taxon>
        <taxon>Dermateaceae</taxon>
        <taxon>Coleophoma</taxon>
    </lineage>
</organism>
<feature type="region of interest" description="Disordered" evidence="1">
    <location>
        <begin position="1"/>
        <end position="65"/>
    </location>
</feature>
<keyword evidence="3" id="KW-1185">Reference proteome</keyword>
<comment type="caution">
    <text evidence="2">The sequence shown here is derived from an EMBL/GenBank/DDBJ whole genome shotgun (WGS) entry which is preliminary data.</text>
</comment>
<evidence type="ECO:0000313" key="3">
    <source>
        <dbReference type="Proteomes" id="UP000256645"/>
    </source>
</evidence>
<dbReference type="EMBL" id="PDLM01000014">
    <property type="protein sequence ID" value="RDW62064.1"/>
    <property type="molecule type" value="Genomic_DNA"/>
</dbReference>
<feature type="compositionally biased region" description="Basic and acidic residues" evidence="1">
    <location>
        <begin position="7"/>
        <end position="19"/>
    </location>
</feature>
<protein>
    <submittedName>
        <fullName evidence="2">Uncharacterized protein</fullName>
    </submittedName>
</protein>
<sequence length="220" mass="24642">MFTASHTDAEKNLDCEPECKSPTSPSPTQAPGITQSVLKPEGPEDNSQDLCINLDPPTQPAKNNPEALQSTMASDLELMNEDRRECFPTLASPNRHVHFNNTPTTTVQEPIKLAAGNPALRPSLRKREFGIEIKITPDTEIQVADEVAAKLKYAAELVYRRDLRRFNKPRVMRGVRKGMRMPSIHPGNREMVGESFVDVEMGNDEEQGMQIQTRKIGENY</sequence>
<name>A0A3D8QKU5_9HELO</name>
<evidence type="ECO:0000313" key="2">
    <source>
        <dbReference type="EMBL" id="RDW62064.1"/>
    </source>
</evidence>
<feature type="compositionally biased region" description="Polar residues" evidence="1">
    <location>
        <begin position="21"/>
        <end position="37"/>
    </location>
</feature>